<organism evidence="2 3">
    <name type="scientific">Apiotrichum porosum</name>
    <dbReference type="NCBI Taxonomy" id="105984"/>
    <lineage>
        <taxon>Eukaryota</taxon>
        <taxon>Fungi</taxon>
        <taxon>Dikarya</taxon>
        <taxon>Basidiomycota</taxon>
        <taxon>Agaricomycotina</taxon>
        <taxon>Tremellomycetes</taxon>
        <taxon>Trichosporonales</taxon>
        <taxon>Trichosporonaceae</taxon>
        <taxon>Apiotrichum</taxon>
    </lineage>
</organism>
<dbReference type="InterPro" id="IPR036188">
    <property type="entry name" value="FAD/NAD-bd_sf"/>
</dbReference>
<gene>
    <name evidence="2" type="ORF">EHS24_004448</name>
</gene>
<dbReference type="OrthoDB" id="74360at2759"/>
<reference evidence="2 3" key="1">
    <citation type="submission" date="2018-11" db="EMBL/GenBank/DDBJ databases">
        <title>Genome sequence of Apiotrichum porosum DSM 27194.</title>
        <authorList>
            <person name="Aliyu H."/>
            <person name="Gorte O."/>
            <person name="Ochsenreither K."/>
        </authorList>
    </citation>
    <scope>NUCLEOTIDE SEQUENCE [LARGE SCALE GENOMIC DNA]</scope>
    <source>
        <strain evidence="2 3">DSM 27194</strain>
    </source>
</reference>
<sequence length="587" mass="65307">MGSKVVASAPAPRPAGPSIAIIGAGIGGITLGIELDKRGLTNWTMYERDDGIGGTWYQNRYPGCRCESVPAIVYSHSSYPNPNWSQTHPDREEIQAYWANLAGSRGQLPRIKLRHSVVRADWDTKRSLYVIQIRDLAKNQVKTIEASILITASGGLSTPRYIELPGKENFDGKVIHAGDWPRDLSVDDLRGKTVVVVGNGCSGVQLVGTLGLESDINIVSLSRGRQWFVPSPPGSSRNSVPYSKAQNERWAKYPALQQLTRFIYCCVMDSHFYWYLEKDGKKQRKKIEEEISNWMLKELPEYMRDTAIPKHSFGAKRLIFEDGYFAALNKPNVKHIEGRIASLHGHTVVLDDGREMSADYVVLCTGYDAERVGIPVKGVYDSTEHYKSRAEVKMYHGVAIPGIPNFFNVLGNNMGLNHMSITTVIEIQTNYIGQLVQGMRDYSIPVLDVKRAPALEYDAWIAKELEKMTWMEVKNYWRGNNGHGRIFTHYPGSVRRLLWDNAYPLWGDYNGGAPVVRRQRLKRGVLALALVVAGYWATKTGLSAQAVQTLVQWASGLVAVGKALPQVVVGAVGLFADKGRALLSATQ</sequence>
<dbReference type="InterPro" id="IPR051209">
    <property type="entry name" value="FAD-bind_Monooxygenase_sf"/>
</dbReference>
<dbReference type="PANTHER" id="PTHR42877">
    <property type="entry name" value="L-ORNITHINE N(5)-MONOOXYGENASE-RELATED"/>
    <property type="match status" value="1"/>
</dbReference>
<accession>A0A427Y571</accession>
<dbReference type="EMBL" id="RSCE01000002">
    <property type="protein sequence ID" value="RSH86212.1"/>
    <property type="molecule type" value="Genomic_DNA"/>
</dbReference>
<name>A0A427Y571_9TREE</name>
<dbReference type="SUPFAM" id="SSF51905">
    <property type="entry name" value="FAD/NAD(P)-binding domain"/>
    <property type="match status" value="2"/>
</dbReference>
<dbReference type="Pfam" id="PF13450">
    <property type="entry name" value="NAD_binding_8"/>
    <property type="match status" value="1"/>
</dbReference>
<evidence type="ECO:0000256" key="1">
    <source>
        <dbReference type="ARBA" id="ARBA00010139"/>
    </source>
</evidence>
<evidence type="ECO:0000313" key="2">
    <source>
        <dbReference type="EMBL" id="RSH86212.1"/>
    </source>
</evidence>
<dbReference type="Proteomes" id="UP000279236">
    <property type="component" value="Unassembled WGS sequence"/>
</dbReference>
<evidence type="ECO:0000313" key="3">
    <source>
        <dbReference type="Proteomes" id="UP000279236"/>
    </source>
</evidence>
<proteinExistence type="inferred from homology"/>
<comment type="similarity">
    <text evidence="1">Belongs to the FAD-binding monooxygenase family.</text>
</comment>
<dbReference type="GeneID" id="39588991"/>
<comment type="caution">
    <text evidence="2">The sequence shown here is derived from an EMBL/GenBank/DDBJ whole genome shotgun (WGS) entry which is preliminary data.</text>
</comment>
<dbReference type="AlphaFoldDB" id="A0A427Y571"/>
<dbReference type="STRING" id="105984.A0A427Y571"/>
<dbReference type="Gene3D" id="3.50.50.60">
    <property type="entry name" value="FAD/NAD(P)-binding domain"/>
    <property type="match status" value="2"/>
</dbReference>
<protein>
    <submittedName>
        <fullName evidence="2">Uncharacterized protein</fullName>
    </submittedName>
</protein>
<dbReference type="PANTHER" id="PTHR42877:SF4">
    <property type="entry name" value="FAD_NAD(P)-BINDING DOMAIN-CONTAINING PROTEIN-RELATED"/>
    <property type="match status" value="1"/>
</dbReference>
<dbReference type="RefSeq" id="XP_028478997.1">
    <property type="nucleotide sequence ID" value="XM_028620025.1"/>
</dbReference>
<keyword evidence="3" id="KW-1185">Reference proteome</keyword>